<evidence type="ECO:0000256" key="5">
    <source>
        <dbReference type="SAM" id="SignalP"/>
    </source>
</evidence>
<comment type="similarity">
    <text evidence="1 4">Belongs to the bacterial solute-binding protein 3 family.</text>
</comment>
<feature type="domain" description="Solute-binding protein family 3/N-terminal" evidence="6">
    <location>
        <begin position="37"/>
        <end position="255"/>
    </location>
</feature>
<evidence type="ECO:0000256" key="1">
    <source>
        <dbReference type="ARBA" id="ARBA00010333"/>
    </source>
</evidence>
<evidence type="ECO:0000313" key="8">
    <source>
        <dbReference type="EMBL" id="QTL97104.1"/>
    </source>
</evidence>
<keyword evidence="3 5" id="KW-0732">Signal</keyword>
<dbReference type="GO" id="GO:0005576">
    <property type="term" value="C:extracellular region"/>
    <property type="evidence" value="ECO:0007669"/>
    <property type="project" value="TreeGrafter"/>
</dbReference>
<dbReference type="Pfam" id="PF00497">
    <property type="entry name" value="SBP_bac_3"/>
    <property type="match status" value="1"/>
</dbReference>
<proteinExistence type="inferred from homology"/>
<feature type="domain" description="Ionotropic glutamate receptor C-terminal" evidence="7">
    <location>
        <begin position="37"/>
        <end position="254"/>
    </location>
</feature>
<dbReference type="PANTHER" id="PTHR30085:SF6">
    <property type="entry name" value="ABC TRANSPORTER GLUTAMINE-BINDING PROTEIN GLNH"/>
    <property type="match status" value="1"/>
</dbReference>
<dbReference type="KEGG" id="ifn:GM661_03495"/>
<evidence type="ECO:0000256" key="2">
    <source>
        <dbReference type="ARBA" id="ARBA00022448"/>
    </source>
</evidence>
<dbReference type="PANTHER" id="PTHR30085">
    <property type="entry name" value="AMINO ACID ABC TRANSPORTER PERMEASE"/>
    <property type="match status" value="1"/>
</dbReference>
<dbReference type="PROSITE" id="PS01039">
    <property type="entry name" value="SBP_BACTERIAL_3"/>
    <property type="match status" value="1"/>
</dbReference>
<dbReference type="AlphaFoldDB" id="A0A8A7KG16"/>
<dbReference type="GO" id="GO:0015276">
    <property type="term" value="F:ligand-gated monoatomic ion channel activity"/>
    <property type="evidence" value="ECO:0007669"/>
    <property type="project" value="InterPro"/>
</dbReference>
<evidence type="ECO:0000259" key="6">
    <source>
        <dbReference type="SMART" id="SM00062"/>
    </source>
</evidence>
<dbReference type="Gene3D" id="3.40.190.10">
    <property type="entry name" value="Periplasmic binding protein-like II"/>
    <property type="match status" value="2"/>
</dbReference>
<keyword evidence="2" id="KW-0813">Transport</keyword>
<sequence>MVFKKTFLSVLTLLIIFVLSMTAFADSTLEKVQSEGVLVAGVKFDSPPFGFVDESGQVVGFDIDVAKYIADELGVELELKQVTSKTRIPMLQEGTVDLLVATMTHNKTREEAIDYSITYFFTGQKLLVKSNSNIKGTDDLAGKTIATVQGSTSEINIKNAQPAAEVLTFQEYPQAFMAVKQGRADAMTTDASILAGFAGQNPGFEIVGPNISDEPYGIGVCENDSDFRDAVNFSIMKMWESGDYELTYAKWFGPNTKYPLPLSGKVEVWP</sequence>
<evidence type="ECO:0000256" key="3">
    <source>
        <dbReference type="ARBA" id="ARBA00022729"/>
    </source>
</evidence>
<name>A0A8A7KG16_9FIRM</name>
<dbReference type="InterPro" id="IPR051455">
    <property type="entry name" value="Bact_solute-bind_prot3"/>
</dbReference>
<dbReference type="SUPFAM" id="SSF53850">
    <property type="entry name" value="Periplasmic binding protein-like II"/>
    <property type="match status" value="1"/>
</dbReference>
<dbReference type="InterPro" id="IPR001638">
    <property type="entry name" value="Solute-binding_3/MltF_N"/>
</dbReference>
<accession>A0A8A7KG16</accession>
<feature type="signal peptide" evidence="5">
    <location>
        <begin position="1"/>
        <end position="25"/>
    </location>
</feature>
<reference evidence="8" key="1">
    <citation type="submission" date="2019-12" db="EMBL/GenBank/DDBJ databases">
        <authorList>
            <person name="zhang j."/>
            <person name="sun C.M."/>
        </authorList>
    </citation>
    <scope>NUCLEOTIDE SEQUENCE</scope>
    <source>
        <strain evidence="8">NS-1</strain>
    </source>
</reference>
<dbReference type="GO" id="GO:0030288">
    <property type="term" value="C:outer membrane-bounded periplasmic space"/>
    <property type="evidence" value="ECO:0007669"/>
    <property type="project" value="TreeGrafter"/>
</dbReference>
<protein>
    <submittedName>
        <fullName evidence="8">Transporter substrate-binding domain-containing protein</fullName>
    </submittedName>
</protein>
<evidence type="ECO:0000256" key="4">
    <source>
        <dbReference type="RuleBase" id="RU003744"/>
    </source>
</evidence>
<gene>
    <name evidence="8" type="ORF">GM661_03495</name>
</gene>
<keyword evidence="9" id="KW-1185">Reference proteome</keyword>
<dbReference type="InterPro" id="IPR018313">
    <property type="entry name" value="SBP_3_CS"/>
</dbReference>
<dbReference type="Proteomes" id="UP000665020">
    <property type="component" value="Chromosome"/>
</dbReference>
<evidence type="ECO:0000313" key="9">
    <source>
        <dbReference type="Proteomes" id="UP000665020"/>
    </source>
</evidence>
<dbReference type="SMART" id="SM00062">
    <property type="entry name" value="PBPb"/>
    <property type="match status" value="1"/>
</dbReference>
<evidence type="ECO:0000259" key="7">
    <source>
        <dbReference type="SMART" id="SM00079"/>
    </source>
</evidence>
<dbReference type="EMBL" id="CP046640">
    <property type="protein sequence ID" value="QTL97104.1"/>
    <property type="molecule type" value="Genomic_DNA"/>
</dbReference>
<organism evidence="8 9">
    <name type="scientific">Iocasia fonsfrigidae</name>
    <dbReference type="NCBI Taxonomy" id="2682810"/>
    <lineage>
        <taxon>Bacteria</taxon>
        <taxon>Bacillati</taxon>
        <taxon>Bacillota</taxon>
        <taxon>Clostridia</taxon>
        <taxon>Halanaerobiales</taxon>
        <taxon>Halanaerobiaceae</taxon>
        <taxon>Iocasia</taxon>
    </lineage>
</organism>
<dbReference type="CDD" id="cd13689">
    <property type="entry name" value="PBP2_BsGlnH"/>
    <property type="match status" value="1"/>
</dbReference>
<dbReference type="InterPro" id="IPR001320">
    <property type="entry name" value="Iontro_rcpt_C"/>
</dbReference>
<dbReference type="SMART" id="SM00079">
    <property type="entry name" value="PBPe"/>
    <property type="match status" value="1"/>
</dbReference>
<dbReference type="GO" id="GO:0016020">
    <property type="term" value="C:membrane"/>
    <property type="evidence" value="ECO:0007669"/>
    <property type="project" value="InterPro"/>
</dbReference>
<dbReference type="GO" id="GO:0006865">
    <property type="term" value="P:amino acid transport"/>
    <property type="evidence" value="ECO:0007669"/>
    <property type="project" value="TreeGrafter"/>
</dbReference>
<feature type="chain" id="PRO_5032613845" evidence="5">
    <location>
        <begin position="26"/>
        <end position="270"/>
    </location>
</feature>